<name>A0A4Z1IPD0_9HELO</name>
<evidence type="ECO:0000313" key="1">
    <source>
        <dbReference type="EMBL" id="TGO61120.1"/>
    </source>
</evidence>
<proteinExistence type="predicted"/>
<organism evidence="1 2">
    <name type="scientific">Botryotinia narcissicola</name>
    <dbReference type="NCBI Taxonomy" id="278944"/>
    <lineage>
        <taxon>Eukaryota</taxon>
        <taxon>Fungi</taxon>
        <taxon>Dikarya</taxon>
        <taxon>Ascomycota</taxon>
        <taxon>Pezizomycotina</taxon>
        <taxon>Leotiomycetes</taxon>
        <taxon>Helotiales</taxon>
        <taxon>Sclerotiniaceae</taxon>
        <taxon>Botryotinia</taxon>
    </lineage>
</organism>
<keyword evidence="2" id="KW-1185">Reference proteome</keyword>
<dbReference type="AlphaFoldDB" id="A0A4Z1IPD0"/>
<evidence type="ECO:0000313" key="2">
    <source>
        <dbReference type="Proteomes" id="UP000297452"/>
    </source>
</evidence>
<gene>
    <name evidence="1" type="ORF">BOTNAR_0134g00190</name>
</gene>
<sequence length="73" mass="7730">MAGQSAGSPKIPARPRKTKPIIIEIKLGLNGYLFSRMQQHAKSNVAGGIQGISNALQPIQLVRPAPASLLILC</sequence>
<protein>
    <submittedName>
        <fullName evidence="1">Uncharacterized protein</fullName>
    </submittedName>
</protein>
<dbReference type="OrthoDB" id="10420308at2759"/>
<comment type="caution">
    <text evidence="1">The sequence shown here is derived from an EMBL/GenBank/DDBJ whole genome shotgun (WGS) entry which is preliminary data.</text>
</comment>
<dbReference type="EMBL" id="PQXJ01000134">
    <property type="protein sequence ID" value="TGO61120.1"/>
    <property type="molecule type" value="Genomic_DNA"/>
</dbReference>
<accession>A0A4Z1IPD0</accession>
<dbReference type="Proteomes" id="UP000297452">
    <property type="component" value="Unassembled WGS sequence"/>
</dbReference>
<reference evidence="1 2" key="1">
    <citation type="submission" date="2017-12" db="EMBL/GenBank/DDBJ databases">
        <title>Comparative genomics of Botrytis spp.</title>
        <authorList>
            <person name="Valero-Jimenez C.A."/>
            <person name="Tapia P."/>
            <person name="Veloso J."/>
            <person name="Silva-Moreno E."/>
            <person name="Staats M."/>
            <person name="Valdes J.H."/>
            <person name="Van Kan J.A.L."/>
        </authorList>
    </citation>
    <scope>NUCLEOTIDE SEQUENCE [LARGE SCALE GENOMIC DNA]</scope>
    <source>
        <strain evidence="1 2">MUCL2120</strain>
    </source>
</reference>